<organism evidence="8 10">
    <name type="scientific">Brachybacterium saurashtrense</name>
    <dbReference type="NCBI Taxonomy" id="556288"/>
    <lineage>
        <taxon>Bacteria</taxon>
        <taxon>Bacillati</taxon>
        <taxon>Actinomycetota</taxon>
        <taxon>Actinomycetes</taxon>
        <taxon>Micrococcales</taxon>
        <taxon>Dermabacteraceae</taxon>
        <taxon>Brachybacterium</taxon>
    </lineage>
</organism>
<keyword evidence="2" id="KW-1003">Cell membrane</keyword>
<feature type="transmembrane region" description="Helical" evidence="6">
    <location>
        <begin position="285"/>
        <end position="310"/>
    </location>
</feature>
<evidence type="ECO:0000313" key="10">
    <source>
        <dbReference type="Proteomes" id="UP000282185"/>
    </source>
</evidence>
<dbReference type="Proteomes" id="UP000254236">
    <property type="component" value="Chromosome"/>
</dbReference>
<dbReference type="EMBL" id="QSWH01000003">
    <property type="protein sequence ID" value="RRR23445.1"/>
    <property type="molecule type" value="Genomic_DNA"/>
</dbReference>
<feature type="transmembrane region" description="Helical" evidence="6">
    <location>
        <begin position="257"/>
        <end position="278"/>
    </location>
</feature>
<evidence type="ECO:0000256" key="4">
    <source>
        <dbReference type="ARBA" id="ARBA00022989"/>
    </source>
</evidence>
<dbReference type="AlphaFoldDB" id="A0A345YT71"/>
<feature type="transmembrane region" description="Helical" evidence="6">
    <location>
        <begin position="96"/>
        <end position="125"/>
    </location>
</feature>
<dbReference type="OrthoDB" id="4793465at2"/>
<dbReference type="PANTHER" id="PTHR39087:SF2">
    <property type="entry name" value="UPF0104 MEMBRANE PROTEIN MJ1595"/>
    <property type="match status" value="1"/>
</dbReference>
<name>A0A345YT71_9MICO</name>
<dbReference type="Proteomes" id="UP000282185">
    <property type="component" value="Unassembled WGS sequence"/>
</dbReference>
<evidence type="ECO:0000256" key="1">
    <source>
        <dbReference type="ARBA" id="ARBA00004651"/>
    </source>
</evidence>
<dbReference type="GO" id="GO:0005886">
    <property type="term" value="C:plasma membrane"/>
    <property type="evidence" value="ECO:0007669"/>
    <property type="project" value="UniProtKB-SubCell"/>
</dbReference>
<feature type="transmembrane region" description="Helical" evidence="6">
    <location>
        <begin position="222"/>
        <end position="245"/>
    </location>
</feature>
<evidence type="ECO:0000256" key="2">
    <source>
        <dbReference type="ARBA" id="ARBA00022475"/>
    </source>
</evidence>
<reference evidence="7 9" key="1">
    <citation type="submission" date="2018-07" db="EMBL/GenBank/DDBJ databases">
        <title>Brachybacterium saurashtrense DSM 23186 genome sequence.</title>
        <authorList>
            <person name="Guo L."/>
        </authorList>
    </citation>
    <scope>NUCLEOTIDE SEQUENCE [LARGE SCALE GENOMIC DNA]</scope>
    <source>
        <strain evidence="7 9">DSM 23186</strain>
    </source>
</reference>
<evidence type="ECO:0000313" key="9">
    <source>
        <dbReference type="Proteomes" id="UP000254236"/>
    </source>
</evidence>
<keyword evidence="4 6" id="KW-1133">Transmembrane helix</keyword>
<evidence type="ECO:0000313" key="7">
    <source>
        <dbReference type="EMBL" id="AXK47123.1"/>
    </source>
</evidence>
<keyword evidence="3 6" id="KW-0812">Transmembrane</keyword>
<feature type="transmembrane region" description="Helical" evidence="6">
    <location>
        <begin position="145"/>
        <end position="166"/>
    </location>
</feature>
<comment type="subcellular location">
    <subcellularLocation>
        <location evidence="1">Cell membrane</location>
        <topology evidence="1">Multi-pass membrane protein</topology>
    </subcellularLocation>
</comment>
<dbReference type="Pfam" id="PF03706">
    <property type="entry name" value="LPG_synthase_TM"/>
    <property type="match status" value="1"/>
</dbReference>
<gene>
    <name evidence="7" type="ORF">DWV08_01765</name>
    <name evidence="8" type="ORF">DXU92_06895</name>
</gene>
<dbReference type="PANTHER" id="PTHR39087">
    <property type="entry name" value="UPF0104 MEMBRANE PROTEIN MJ1595"/>
    <property type="match status" value="1"/>
</dbReference>
<protein>
    <submittedName>
        <fullName evidence="8">UPF0104 family protein</fullName>
    </submittedName>
</protein>
<feature type="transmembrane region" description="Helical" evidence="6">
    <location>
        <begin position="34"/>
        <end position="54"/>
    </location>
</feature>
<evidence type="ECO:0000256" key="6">
    <source>
        <dbReference type="SAM" id="Phobius"/>
    </source>
</evidence>
<evidence type="ECO:0000313" key="8">
    <source>
        <dbReference type="EMBL" id="RRR23445.1"/>
    </source>
</evidence>
<evidence type="ECO:0000256" key="5">
    <source>
        <dbReference type="ARBA" id="ARBA00023136"/>
    </source>
</evidence>
<dbReference type="EMBL" id="CP031356">
    <property type="protein sequence ID" value="AXK47123.1"/>
    <property type="molecule type" value="Genomic_DNA"/>
</dbReference>
<proteinExistence type="predicted"/>
<evidence type="ECO:0000256" key="3">
    <source>
        <dbReference type="ARBA" id="ARBA00022692"/>
    </source>
</evidence>
<dbReference type="KEGG" id="bsau:DWV08_01765"/>
<dbReference type="InterPro" id="IPR022791">
    <property type="entry name" value="L-PG_synthase/AglD"/>
</dbReference>
<keyword evidence="9" id="KW-1185">Reference proteome</keyword>
<sequence>MIVLLAVALPWATGASWAEILDALRALPVWAVPAMVLLGAGALALEALTVRAALPGASYGRALMSHAAASGTALAVPGGTTLGLGLMGWILRRGGLAVPVILTGIIAASLVEMVLTSVLIPLVGLASYALSPVLSPASLTLPGTLWAALATVLGAVLALALTAVLLRRPVLAALLRQAGSSLPEHVADTILAQRDALVAMLRSRHLALIAPTAAARLLQWGALVLAAQAVGAQVPLLLTVAVFALGRLLSLVPLTPGGAGIAETVGAAALVALGVAAAEAAAAMLLLLVAMLLVPLLAGALASVAAFTLAPRQSASS</sequence>
<reference evidence="8 10" key="2">
    <citation type="submission" date="2018-08" db="EMBL/GenBank/DDBJ databases">
        <title>Brachybacterium saurashtrense DSM 23186.</title>
        <authorList>
            <person name="Li Y."/>
        </authorList>
    </citation>
    <scope>NUCLEOTIDE SEQUENCE [LARGE SCALE GENOMIC DNA]</scope>
    <source>
        <strain evidence="8 10">DSM 23186</strain>
    </source>
</reference>
<keyword evidence="5 6" id="KW-0472">Membrane</keyword>
<accession>A0A345YT71</accession>